<dbReference type="GO" id="GO:0006779">
    <property type="term" value="P:porphyrin-containing compound biosynthetic process"/>
    <property type="evidence" value="ECO:0007669"/>
    <property type="project" value="InterPro"/>
</dbReference>
<dbReference type="Pfam" id="PF01208">
    <property type="entry name" value="URO-D"/>
    <property type="match status" value="1"/>
</dbReference>
<dbReference type="EMBL" id="DVFT01000164">
    <property type="protein sequence ID" value="HIQ97126.1"/>
    <property type="molecule type" value="Genomic_DNA"/>
</dbReference>
<dbReference type="InterPro" id="IPR000257">
    <property type="entry name" value="Uroporphyrinogen_deCOase"/>
</dbReference>
<evidence type="ECO:0000313" key="3">
    <source>
        <dbReference type="Proteomes" id="UP000886886"/>
    </source>
</evidence>
<organism evidence="2 3">
    <name type="scientific">Candidatus Limivivens merdigallinarum</name>
    <dbReference type="NCBI Taxonomy" id="2840859"/>
    <lineage>
        <taxon>Bacteria</taxon>
        <taxon>Bacillati</taxon>
        <taxon>Bacillota</taxon>
        <taxon>Clostridia</taxon>
        <taxon>Lachnospirales</taxon>
        <taxon>Lachnospiraceae</taxon>
        <taxon>Lachnospiraceae incertae sedis</taxon>
        <taxon>Candidatus Limivivens</taxon>
    </lineage>
</organism>
<reference evidence="2" key="1">
    <citation type="submission" date="2020-10" db="EMBL/GenBank/DDBJ databases">
        <authorList>
            <person name="Gilroy R."/>
        </authorList>
    </citation>
    <scope>NUCLEOTIDE SEQUENCE</scope>
    <source>
        <strain evidence="2">ChiSjej3B21-11622</strain>
    </source>
</reference>
<reference evidence="2" key="2">
    <citation type="journal article" date="2021" name="PeerJ">
        <title>Extensive microbial diversity within the chicken gut microbiome revealed by metagenomics and culture.</title>
        <authorList>
            <person name="Gilroy R."/>
            <person name="Ravi A."/>
            <person name="Getino M."/>
            <person name="Pursley I."/>
            <person name="Horton D.L."/>
            <person name="Alikhan N.F."/>
            <person name="Baker D."/>
            <person name="Gharbi K."/>
            <person name="Hall N."/>
            <person name="Watson M."/>
            <person name="Adriaenssens E.M."/>
            <person name="Foster-Nyarko E."/>
            <person name="Jarju S."/>
            <person name="Secka A."/>
            <person name="Antonio M."/>
            <person name="Oren A."/>
            <person name="Chaudhuri R.R."/>
            <person name="La Ragione R."/>
            <person name="Hildebrand F."/>
            <person name="Pallen M.J."/>
        </authorList>
    </citation>
    <scope>NUCLEOTIDE SEQUENCE</scope>
    <source>
        <strain evidence="2">ChiSjej3B21-11622</strain>
    </source>
</reference>
<evidence type="ECO:0000259" key="1">
    <source>
        <dbReference type="Pfam" id="PF01208"/>
    </source>
</evidence>
<comment type="caution">
    <text evidence="2">The sequence shown here is derived from an EMBL/GenBank/DDBJ whole genome shotgun (WGS) entry which is preliminary data.</text>
</comment>
<dbReference type="InterPro" id="IPR038071">
    <property type="entry name" value="UROD/MetE-like_sf"/>
</dbReference>
<protein>
    <submittedName>
        <fullName evidence="2">Uroporphyrinogen decarboxylase</fullName>
    </submittedName>
</protein>
<evidence type="ECO:0000313" key="2">
    <source>
        <dbReference type="EMBL" id="HIQ97126.1"/>
    </source>
</evidence>
<feature type="domain" description="Uroporphyrinogen decarboxylase (URO-D)" evidence="1">
    <location>
        <begin position="120"/>
        <end position="333"/>
    </location>
</feature>
<accession>A0A9D0ZX25</accession>
<sequence length="339" mass="39296">MTKREAVIAALNHEEHQPIPYHMEFTQQALEQLIAYTNNPKIEEEIGSYLHYIQYWGWPTEIPGRPGYFQDEFGVIWNRNGADKDIGVVDNCMIEDIEDNDYVFPTCDEARLRREYEELVATSNGRFTFAGFGFCMFERSWSLMGMENVLCSMITSPEATEDLFCRIGDYFLHLVDIALEYEIDGVYFGDDWGQQHGLIMGPQHWRHYIKPQMARLYQRVKEKGKFVLQHSCGDCHEIFPDLIEIGLDCYQTFQPEVYDIQLMKKLYGDRLSFWGGVSTQQCLPYETPEGVQREAARIVHALKKDGGLIIAPTHAIAFDVPPQNIMALAEAFQHQDKYF</sequence>
<dbReference type="PANTHER" id="PTHR47099">
    <property type="entry name" value="METHYLCOBAMIDE:COM METHYLTRANSFERASE MTBA"/>
    <property type="match status" value="1"/>
</dbReference>
<dbReference type="Proteomes" id="UP000886886">
    <property type="component" value="Unassembled WGS sequence"/>
</dbReference>
<dbReference type="GO" id="GO:0004853">
    <property type="term" value="F:uroporphyrinogen decarboxylase activity"/>
    <property type="evidence" value="ECO:0007669"/>
    <property type="project" value="InterPro"/>
</dbReference>
<name>A0A9D0ZX25_9FIRM</name>
<dbReference type="InterPro" id="IPR052024">
    <property type="entry name" value="Methanogen_methyltrans"/>
</dbReference>
<dbReference type="PANTHER" id="PTHR47099:SF1">
    <property type="entry name" value="METHYLCOBAMIDE:COM METHYLTRANSFERASE MTBA"/>
    <property type="match status" value="1"/>
</dbReference>
<dbReference type="Gene3D" id="3.20.20.210">
    <property type="match status" value="1"/>
</dbReference>
<dbReference type="AlphaFoldDB" id="A0A9D0ZX25"/>
<dbReference type="SUPFAM" id="SSF51726">
    <property type="entry name" value="UROD/MetE-like"/>
    <property type="match status" value="1"/>
</dbReference>
<proteinExistence type="predicted"/>
<gene>
    <name evidence="2" type="ORF">IAB26_11260</name>
</gene>